<sequence length="307" mass="34915">MKVKILSALLLITFLWASFVSYKYWQIKNNPRVVAITMDAAKGVLQNTQVGEMEKLTFLRQFLDRYYNYDSNNFWQSQTSLASLMVGPLADTRVREVSRLREKIQQKNLSHLSRLVSLQRLKDGRYKATTHLQITEAAAKNDEATKSQLYITTILKLQSAERTLENPWGLLVSDMKIENSATQNSALPAVIQVSKGNPTVLLFPCAIENIDNSFEKNLNMKITTLNVSELQLTPQEGLPEQATFSATCRDEEYKFELRVSSDLQDLYVSIPKEMGVIRKKDSGAAKPRKKDVYDKTIENVLGIQLEN</sequence>
<name>A0A150WUC6_BDEBC</name>
<dbReference type="EMBL" id="LUKF01000003">
    <property type="protein sequence ID" value="KYG70107.1"/>
    <property type="molecule type" value="Genomic_DNA"/>
</dbReference>
<dbReference type="Proteomes" id="UP000075391">
    <property type="component" value="Unassembled WGS sequence"/>
</dbReference>
<proteinExistence type="predicted"/>
<comment type="caution">
    <text evidence="1">The sequence shown here is derived from an EMBL/GenBank/DDBJ whole genome shotgun (WGS) entry which is preliminary data.</text>
</comment>
<organism evidence="1 2">
    <name type="scientific">Bdellovibrio bacteriovorus</name>
    <dbReference type="NCBI Taxonomy" id="959"/>
    <lineage>
        <taxon>Bacteria</taxon>
        <taxon>Pseudomonadati</taxon>
        <taxon>Bdellovibrionota</taxon>
        <taxon>Bdellovibrionia</taxon>
        <taxon>Bdellovibrionales</taxon>
        <taxon>Pseudobdellovibrionaceae</taxon>
        <taxon>Bdellovibrio</taxon>
    </lineage>
</organism>
<gene>
    <name evidence="1" type="ORF">AZI85_15595</name>
</gene>
<dbReference type="OrthoDB" id="5290137at2"/>
<evidence type="ECO:0000313" key="1">
    <source>
        <dbReference type="EMBL" id="KYG70107.1"/>
    </source>
</evidence>
<protein>
    <submittedName>
        <fullName evidence="1">Uncharacterized protein</fullName>
    </submittedName>
</protein>
<dbReference type="AlphaFoldDB" id="A0A150WUC6"/>
<evidence type="ECO:0000313" key="2">
    <source>
        <dbReference type="Proteomes" id="UP000075391"/>
    </source>
</evidence>
<dbReference type="RefSeq" id="WP_063243017.1">
    <property type="nucleotide sequence ID" value="NZ_LUKF01000003.1"/>
</dbReference>
<accession>A0A150WUC6</accession>
<reference evidence="1 2" key="1">
    <citation type="submission" date="2016-03" db="EMBL/GenBank/DDBJ databases">
        <authorList>
            <person name="Ploux O."/>
        </authorList>
    </citation>
    <scope>NUCLEOTIDE SEQUENCE [LARGE SCALE GENOMIC DNA]</scope>
    <source>
        <strain evidence="1 2">BER2</strain>
    </source>
</reference>